<organism evidence="3 4">
    <name type="scientific">Puccinia coronata f. sp. avenae</name>
    <dbReference type="NCBI Taxonomy" id="200324"/>
    <lineage>
        <taxon>Eukaryota</taxon>
        <taxon>Fungi</taxon>
        <taxon>Dikarya</taxon>
        <taxon>Basidiomycota</taxon>
        <taxon>Pucciniomycotina</taxon>
        <taxon>Pucciniomycetes</taxon>
        <taxon>Pucciniales</taxon>
        <taxon>Pucciniaceae</taxon>
        <taxon>Puccinia</taxon>
    </lineage>
</organism>
<dbReference type="Pfam" id="PF20231">
    <property type="entry name" value="DUF6589"/>
    <property type="match status" value="1"/>
</dbReference>
<dbReference type="EMBL" id="PGCJ01000961">
    <property type="protein sequence ID" value="PLW13074.1"/>
    <property type="molecule type" value="Genomic_DNA"/>
</dbReference>
<dbReference type="AlphaFoldDB" id="A0A2N5SIM1"/>
<dbReference type="Proteomes" id="UP000235388">
    <property type="component" value="Unassembled WGS sequence"/>
</dbReference>
<evidence type="ECO:0000313" key="3">
    <source>
        <dbReference type="EMBL" id="PLW13074.1"/>
    </source>
</evidence>
<comment type="caution">
    <text evidence="3">The sequence shown here is derived from an EMBL/GenBank/DDBJ whole genome shotgun (WGS) entry which is preliminary data.</text>
</comment>
<feature type="domain" description="DUF6589" evidence="2">
    <location>
        <begin position="357"/>
        <end position="741"/>
    </location>
</feature>
<protein>
    <recommendedName>
        <fullName evidence="2">DUF6589 domain-containing protein</fullName>
    </recommendedName>
</protein>
<dbReference type="OrthoDB" id="2505697at2759"/>
<evidence type="ECO:0000313" key="4">
    <source>
        <dbReference type="Proteomes" id="UP000235388"/>
    </source>
</evidence>
<gene>
    <name evidence="3" type="ORF">PCANC_14762</name>
</gene>
<sequence length="858" mass="95537">MDAPTRAPRVSMSEKISAICTLISSYNLTPKSFLTAFLEHSSINAAFRRRFWGVVEWPSTERLLLSIKSIACRTAKGQANWHSFISEQAIKLVCNKRPRNGAYPTGGYVNLKKVTADFFTDHERLAQNTAMNEHMPFLYHLILAKLQGKEEFLPEEDDAVEDDPADMLGTDNADLNTWVSNGATEVEPPLQPDGPNPPPKDCLVLLERDIKELKGGFLSRSPDPKVQRKLRFETMAQTICSMVAFGANQRHNSFQLGNSLIFIACGVSERVNAYLNHIGLCSSRKTAHVALSTLGRQAEAQLKIHMKSVGHSNVMFHGTWGYIHSIPPSIRPSLNPDKLTINALNYALHTASKLTVRPSMFGPTKASLIHFEAVLKSQITSTVLWYIAEATNSKVLLNKNPPPVEPLEPELSNVAMLKLMVASDNSAAGVGEVFTGILQQTGLSAHDFHSRLQLIEGNLGSCILFDSLRTQRVPARRHEESLDNVLAIPGAAHTLWNMSQAIFLAYWGNEKHARDTGAWISLHALGIPAEKPVTKKDYNLMLSHIEKIHEATLVYCALVILHKKDKETGPIGPKLWKMTSEDIKVLVDKVYTQFCSGSARHSEVASKLVTHANMLLRICNFATIVEANWAMKAGDPGRLIYMWQRWSVMGQAIPNLPHYSKQLPRLILLLEEGLPCSLAKVVQSTMLISPTGREDHFMPTDQFLEVQNYWLKHFFNSSGTGTEIDRLKDVFSINIPILLKIESGSNILHQSHKITLTHFSLNSFIQMANKEDLSQFNPQGFVPQAIPNIYKKGIENLKEEFDKKDDGLSRFKPYSPGILKLEEDQAEVPINSLDELSKSDSSSTNDPAETEDPSSAAS</sequence>
<keyword evidence="4" id="KW-1185">Reference proteome</keyword>
<dbReference type="STRING" id="200324.A0A2N5SIM1"/>
<evidence type="ECO:0000259" key="2">
    <source>
        <dbReference type="Pfam" id="PF20231"/>
    </source>
</evidence>
<proteinExistence type="predicted"/>
<name>A0A2N5SIM1_9BASI</name>
<dbReference type="InterPro" id="IPR046496">
    <property type="entry name" value="DUF6589"/>
</dbReference>
<evidence type="ECO:0000256" key="1">
    <source>
        <dbReference type="SAM" id="MobiDB-lite"/>
    </source>
</evidence>
<feature type="region of interest" description="Disordered" evidence="1">
    <location>
        <begin position="820"/>
        <end position="858"/>
    </location>
</feature>
<reference evidence="3 4" key="1">
    <citation type="submission" date="2017-11" db="EMBL/GenBank/DDBJ databases">
        <title>De novo assembly and phasing of dikaryotic genomes from two isolates of Puccinia coronata f. sp. avenae, the causal agent of oat crown rust.</title>
        <authorList>
            <person name="Miller M.E."/>
            <person name="Zhang Y."/>
            <person name="Omidvar V."/>
            <person name="Sperschneider J."/>
            <person name="Schwessinger B."/>
            <person name="Raley C."/>
            <person name="Palmer J.M."/>
            <person name="Garnica D."/>
            <person name="Upadhyaya N."/>
            <person name="Rathjen J."/>
            <person name="Taylor J.M."/>
            <person name="Park R.F."/>
            <person name="Dodds P.N."/>
            <person name="Hirsch C.D."/>
            <person name="Kianian S.F."/>
            <person name="Figueroa M."/>
        </authorList>
    </citation>
    <scope>NUCLEOTIDE SEQUENCE [LARGE SCALE GENOMIC DNA]</scope>
    <source>
        <strain evidence="3">12NC29</strain>
    </source>
</reference>
<accession>A0A2N5SIM1</accession>